<dbReference type="InterPro" id="IPR036388">
    <property type="entry name" value="WH-like_DNA-bd_sf"/>
</dbReference>
<keyword evidence="4" id="KW-1185">Reference proteome</keyword>
<dbReference type="EMBL" id="CP017755">
    <property type="protein sequence ID" value="AOZ10788.1"/>
    <property type="molecule type" value="Genomic_DNA"/>
</dbReference>
<dbReference type="Proteomes" id="UP000177515">
    <property type="component" value="Chromosome 2"/>
</dbReference>
<evidence type="ECO:0000259" key="1">
    <source>
        <dbReference type="Pfam" id="PF03551"/>
    </source>
</evidence>
<reference evidence="3 4" key="1">
    <citation type="submission" date="2016-10" db="EMBL/GenBank/DDBJ databases">
        <title>Complete genome sequences of three Cupriavidus strains isolated from various Malaysian environments.</title>
        <authorList>
            <person name="Abdullah A.A.-A."/>
            <person name="Shafie N.A.H."/>
            <person name="Lau N.S."/>
        </authorList>
    </citation>
    <scope>NUCLEOTIDE SEQUENCE [LARGE SCALE GENOMIC DNA]</scope>
    <source>
        <strain evidence="3 4">USMAA1020</strain>
    </source>
</reference>
<evidence type="ECO:0000313" key="4">
    <source>
        <dbReference type="Proteomes" id="UP000177515"/>
    </source>
</evidence>
<dbReference type="InterPro" id="IPR018309">
    <property type="entry name" value="Tscrpt_reg_PadR_C"/>
</dbReference>
<dbReference type="InterPro" id="IPR005149">
    <property type="entry name" value="Tscrpt_reg_PadR_N"/>
</dbReference>
<evidence type="ECO:0000259" key="2">
    <source>
        <dbReference type="Pfam" id="PF10400"/>
    </source>
</evidence>
<gene>
    <name evidence="3" type="ORF">BKK80_25250</name>
</gene>
<dbReference type="Pfam" id="PF10400">
    <property type="entry name" value="Vir_act_alpha_C"/>
    <property type="match status" value="1"/>
</dbReference>
<sequence>MSVQHALLTSLLEQPSSGYDLARRFDRSIGYFWQATHQQIYRELGRMAEAGWVAAEDDEEGAGRRKKVYHVLPAGRAELARWVLEPAAPGEGRRALLVKLRAEAAIGPLGLDQEMERQIAEHRATLELYLAIEQRDFSAPDLSVPQRLQHAVLRSGILGEQVWLQWAHEVLPLLRRAAPQEGGAA</sequence>
<evidence type="ECO:0000313" key="3">
    <source>
        <dbReference type="EMBL" id="AOZ10788.1"/>
    </source>
</evidence>
<dbReference type="SUPFAM" id="SSF46785">
    <property type="entry name" value="Winged helix' DNA-binding domain"/>
    <property type="match status" value="1"/>
</dbReference>
<dbReference type="RefSeq" id="WP_071022729.1">
    <property type="nucleotide sequence ID" value="NZ_CP017755.1"/>
</dbReference>
<dbReference type="Pfam" id="PF03551">
    <property type="entry name" value="PadR"/>
    <property type="match status" value="1"/>
</dbReference>
<accession>A0ABN4TUU0</accession>
<dbReference type="PANTHER" id="PTHR43252:SF4">
    <property type="entry name" value="TRANSCRIPTIONAL REGULATORY PROTEIN"/>
    <property type="match status" value="1"/>
</dbReference>
<dbReference type="PANTHER" id="PTHR43252">
    <property type="entry name" value="TRANSCRIPTIONAL REGULATOR YQJI"/>
    <property type="match status" value="1"/>
</dbReference>
<dbReference type="Gene3D" id="6.10.140.190">
    <property type="match status" value="1"/>
</dbReference>
<protein>
    <submittedName>
        <fullName evidence="3">PadR family transcriptional regulator</fullName>
    </submittedName>
</protein>
<name>A0ABN4TUU0_9BURK</name>
<feature type="domain" description="Transcription regulator PadR C-terminal" evidence="2">
    <location>
        <begin position="93"/>
        <end position="174"/>
    </location>
</feature>
<organism evidence="3 4">
    <name type="scientific">Cupriavidus malaysiensis</name>
    <dbReference type="NCBI Taxonomy" id="367825"/>
    <lineage>
        <taxon>Bacteria</taxon>
        <taxon>Pseudomonadati</taxon>
        <taxon>Pseudomonadota</taxon>
        <taxon>Betaproteobacteria</taxon>
        <taxon>Burkholderiales</taxon>
        <taxon>Burkholderiaceae</taxon>
        <taxon>Cupriavidus</taxon>
    </lineage>
</organism>
<feature type="domain" description="Transcription regulator PadR N-terminal" evidence="1">
    <location>
        <begin position="7"/>
        <end position="80"/>
    </location>
</feature>
<proteinExistence type="predicted"/>
<dbReference type="InterPro" id="IPR036390">
    <property type="entry name" value="WH_DNA-bd_sf"/>
</dbReference>
<dbReference type="Gene3D" id="1.10.10.10">
    <property type="entry name" value="Winged helix-like DNA-binding domain superfamily/Winged helix DNA-binding domain"/>
    <property type="match status" value="1"/>
</dbReference>